<keyword evidence="1" id="KW-1133">Transmembrane helix</keyword>
<accession>A0A8J4M7K1</accession>
<dbReference type="Gene3D" id="1.20.1530.20">
    <property type="match status" value="1"/>
</dbReference>
<dbReference type="PIRSF" id="PIRSF026166">
    <property type="entry name" value="UCP026166"/>
    <property type="match status" value="1"/>
</dbReference>
<comment type="caution">
    <text evidence="2">The sequence shown here is derived from an EMBL/GenBank/DDBJ whole genome shotgun (WGS) entry which is preliminary data.</text>
</comment>
<sequence>MRRLLAFRPDGFTLALIAVVTAATFLPCQGTSERVFKFLAVFAIAALFFLQGARLSRAAVLGGITHWRLHLLILAATFGLFPILGLGLHALAPGLLGQPLWLGVLFVCALPSTVQSSIAFTSIGHGNVPAAICAATASNLIGIFLTPILVALMMQLHGGGVSLDEVGKIVLQLLLPFIAGQVLRPWIGAWALRNRRILAVTDRSSILLVVYVAFSEAVVHGIWHQLPPTRFAVLIAINGVLLGAVLLATTFASRALGFSRADEVAIVFCGSKKTLASGIPMANVLFAGPSVGMTVLPLMIFHQMQLMVCAWLARRYAARAETESGAELLPARAAGRP</sequence>
<proteinExistence type="predicted"/>
<organism evidence="2">
    <name type="scientific">Acidicaldus sp</name>
    <dbReference type="NCBI Taxonomy" id="1872105"/>
    <lineage>
        <taxon>Bacteria</taxon>
        <taxon>Pseudomonadati</taxon>
        <taxon>Pseudomonadota</taxon>
        <taxon>Alphaproteobacteria</taxon>
        <taxon>Acetobacterales</taxon>
        <taxon>Acetobacteraceae</taxon>
        <taxon>Acidicaldus</taxon>
    </lineage>
</organism>
<dbReference type="InterPro" id="IPR038770">
    <property type="entry name" value="Na+/solute_symporter_sf"/>
</dbReference>
<dbReference type="AlphaFoldDB" id="A0A8J4M7K1"/>
<feature type="transmembrane region" description="Helical" evidence="1">
    <location>
        <begin position="35"/>
        <end position="55"/>
    </location>
</feature>
<evidence type="ECO:0000313" key="2">
    <source>
        <dbReference type="EMBL" id="HGC44157.1"/>
    </source>
</evidence>
<dbReference type="EMBL" id="DTQM01000248">
    <property type="protein sequence ID" value="HGC44157.1"/>
    <property type="molecule type" value="Genomic_DNA"/>
</dbReference>
<feature type="transmembrane region" description="Helical" evidence="1">
    <location>
        <begin position="229"/>
        <end position="252"/>
    </location>
</feature>
<feature type="transmembrane region" description="Helical" evidence="1">
    <location>
        <begin position="132"/>
        <end position="157"/>
    </location>
</feature>
<protein>
    <submittedName>
        <fullName evidence="2">Bile acid:sodium symporter</fullName>
    </submittedName>
</protein>
<feature type="transmembrane region" description="Helical" evidence="1">
    <location>
        <begin position="67"/>
        <end position="88"/>
    </location>
</feature>
<feature type="transmembrane region" description="Helical" evidence="1">
    <location>
        <begin position="100"/>
        <end position="120"/>
    </location>
</feature>
<feature type="transmembrane region" description="Helical" evidence="1">
    <location>
        <begin position="264"/>
        <end position="286"/>
    </location>
</feature>
<feature type="transmembrane region" description="Helical" evidence="1">
    <location>
        <begin position="204"/>
        <end position="223"/>
    </location>
</feature>
<keyword evidence="1" id="KW-0472">Membrane</keyword>
<dbReference type="PANTHER" id="PTHR18640">
    <property type="entry name" value="SOLUTE CARRIER FAMILY 10 MEMBER 7"/>
    <property type="match status" value="1"/>
</dbReference>
<dbReference type="GO" id="GO:0005886">
    <property type="term" value="C:plasma membrane"/>
    <property type="evidence" value="ECO:0007669"/>
    <property type="project" value="TreeGrafter"/>
</dbReference>
<gene>
    <name evidence="2" type="ORF">ENY07_13205</name>
</gene>
<keyword evidence="1" id="KW-0812">Transmembrane</keyword>
<feature type="transmembrane region" description="Helical" evidence="1">
    <location>
        <begin position="169"/>
        <end position="192"/>
    </location>
</feature>
<evidence type="ECO:0000256" key="1">
    <source>
        <dbReference type="SAM" id="Phobius"/>
    </source>
</evidence>
<dbReference type="InterPro" id="IPR016833">
    <property type="entry name" value="Put_Na-Bile_cotransptr"/>
</dbReference>
<name>A0A8J4M7K1_9PROT</name>
<reference evidence="2" key="1">
    <citation type="journal article" date="2020" name="mSystems">
        <title>Genome- and Community-Level Interaction Insights into Carbon Utilization and Element Cycling Functions of Hydrothermarchaeota in Hydrothermal Sediment.</title>
        <authorList>
            <person name="Zhou Z."/>
            <person name="Liu Y."/>
            <person name="Xu W."/>
            <person name="Pan J."/>
            <person name="Luo Z.H."/>
            <person name="Li M."/>
        </authorList>
    </citation>
    <scope>NUCLEOTIDE SEQUENCE</scope>
    <source>
        <strain evidence="2">SpSt-997</strain>
    </source>
</reference>
<dbReference type="Pfam" id="PF13593">
    <property type="entry name" value="SBF_like"/>
    <property type="match status" value="1"/>
</dbReference>
<dbReference type="PANTHER" id="PTHR18640:SF5">
    <property type="entry name" value="SODIUM_BILE ACID COTRANSPORTER 7"/>
    <property type="match status" value="1"/>
</dbReference>